<evidence type="ECO:0000256" key="23">
    <source>
        <dbReference type="SAM" id="SignalP"/>
    </source>
</evidence>
<dbReference type="GO" id="GO:0005886">
    <property type="term" value="C:plasma membrane"/>
    <property type="evidence" value="ECO:0007669"/>
    <property type="project" value="UniProtKB-SubCell"/>
</dbReference>
<dbReference type="FunFam" id="1.25.40.180:FF:000002">
    <property type="entry name" value="Eukaryotic translation initiation factor 4 gamma, 3, putative"/>
    <property type="match status" value="1"/>
</dbReference>
<comment type="similarity">
    <text evidence="20">Belongs to the immunoglobulin superfamily. Turtle family.</text>
</comment>
<feature type="domain" description="MI" evidence="27">
    <location>
        <begin position="2484"/>
        <end position="2606"/>
    </location>
</feature>
<dbReference type="PROSITE" id="PS50853">
    <property type="entry name" value="FN3"/>
    <property type="match status" value="2"/>
</dbReference>
<keyword evidence="4" id="KW-0396">Initiation factor</keyword>
<sequence length="2842" mass="313462">MIWYVATLIASVFSSRGTAAQGAHAVRDEPRFVTARAGESVILGCDVSPPLDGQQPPYVVEWFKFGVPIPFFINYRFYPPHVDPKYTGRASLHGKASLQIDPVRSEDQGWYECRVLMLEQQYDTFHNGSWVHLTVNAPPSFTETPPQYVEVKEGGSTLLSCSAQGNPKPMISWLREGEELVNNAKYSVHDGSLSILAITRDDRGAYTCRAYSDQGEVLHTTRLLVQGPPYIVSPPENATVNISQNALFTCQAEAYPGNLTYTWYWEEDNVYFKNDLKLRVRILIDGTLLIYRVKPEDAGKYTCSPSNSLGISPSASAYLTVQYPARVINMPPIIYVPRKLPGIIRCPVDANPPVTSVKWEKDGYPLRVEKYPGWSLMPDGSIRVAEATEDSLGTYTCVPYNALGTMGMSPPANLVLKDPPYFNVRPGGEYRQEAGRELVIPCAASGDPDIPSITWRKVGKPSRSKHNILPSGSLQFVSLGKEDHGEWECVATNVVTSITASTRILVIGTSPHAPGNIYVLPSTTSANVSWEPGYDGGFEQTFSVWYGPVSKRTDFGPHDWHSMPVSGAQTWLLVPGLEPGTEYQFSVLAQNKLGTGPFSEVVTVNTAGSPLGTPEPLVLLTPPRCLTANRTQHGVLLTWLPPANHSSPVDRYIMEFRLGERWEVLDDLISSTETELIAKDLVQDSWYEFRVMAVMDDLISESSNVVGVSSTDPFPPAELPEEGLARPVVAGVVATICFLAAAVLFSTLAACFVNKQHRRKLKRKPDPPLSVTHFRKSIESPLSSGKISPESSPPSRPRSLSSEGSHGPGLYVRKLPSPQSEKDKELSFYKKTKRAIASKKYSVSKHEAEVTTPIELISRGPDGRFVVDTSPPPRRIQGFPFAEESDMYPEFRQSDEENDFDPGPLPPIMPTLRPQLSPTSSSLESTQPPTYSPRLHRAMEGMSFADSSALHASGQAPASRYRGFPQGPFYGYLGSRAESGIPPPFYMPDISPRSSALSSPPGTAEGPFGYPSIPEESGELEHHQYTASGHSLSHTHSPPSHSPDSWQPHELPFLGLEGPRFIYPPHHPLHHPQDLPDPPPYPPHSLPPSRLHLPSLKDPTSPGLLQLEVPVAPPGRDRPPGPPVRRLAMQQAQSLGQLRHTSHGVGVPVLPYPDPAARAGSPSTAPSSSPQSWLSPRAGRRADPSLPPLVLQPSRLSPLSQSPLSTQPGSPDILVRPPPRPSILRTSRSLEMPEIGRQPSATVSFSRRSSLSASPTQSQGGMQPSPSYRAHLSYASTAASYPSQSPSPPSEGRDVFGQRPSQRRTEEEMLPSEPPQLQISASGGGADRLNQIRIRDPNQGGRDITEEIMSGGRSGSTPTPPQSAISGSENTAVVQANGESITAATTTALVRPDDRDKPTPPPLSKTPEPSKGDPIPTEASSSDTNTKPPIPPLLSEAADHSLNTLTPSAPVAEVMDAPPREPTPTPQSAPEVPAYPAPLPDPVPTLTAQDKTDTKAAQEEEMEDEEVETKTEEAAASLDLTLAPLSTTNGVAAVEPEELSVELPPSHLEAPLDSPIAQPEELRLPNGLPIPDPEAHALCAAERDDSPIAEPDVSQQPIIETSTAITLEAPPPVVQAITEPVDQPTPEAAVQEIPEELVVPAVPAQTEVEETSPAVTEVDIEDSPVPETTAKEQMPSPPEPVSLAESTPETVPSPPPPTAEEKEDVPPPQTVTPALVETTMQAAVSVPKKKRKMKDLNKMEAVGDLLDAFKEEQVVAVPKPEPTPAPEPQLPAAVSPPAPEEADLTWEDKEDKEDKLDAENIQPDPLSPNANNKKYQYKDEQWKPINPEDKKQYDREFLLGFQFISASMNKPEGLPAISDVVLDRANKNPLRQLDPSRLPGMNCGPDFTPSFANLGRPGMGGGSRGPPPGLGMGIPTSRRSQQMQRKEPRKIITSMSMSDDVQLNKAEKAWKPSVKKVRTRAVEEPEESGGEQQKTQELFKRVRSILNKLTPQKFQELMKQVTELTIDTEERLKGVIDLTFEKAISEPNFSVAYANMCRCLMGLKVQTADKPGMNFRKLLLNRCQKEFEKDKDDDEIFEKKQKELEAASEEGLKQRLMDELEVAKDQARRRSLGNIKFIGELFKLKMLTEVIMHDCIVKLLKNHDEESLECLCRLLSTIGKDLDFEKAKPRMDQYFTQMEKIIKERKTSSRIRFMLQDVLDVRRNNWVPRRGDQGPKTIDQIHKEAELEEHREQMKVQQVLISKKEYGGGPGGRMGGGGPGGRGGPHTQGRGAPPQDDGWNTVPISKNRPIDTSRLSKITKTPVLDLNNQLLAPGGKGTWGSWGKGSSGGTSAKPADSGSESGSRSTTSTLNRFSALQQPLSSSGSSQDSDRRVPQRNSSSRERSDRFDRSGDRFDRRDERRDERDRNRLQVTKRSFSRENEERSREREQRGAADPVRRVASMTDDRDRGSRERARSKDNVVKREMAPTPPPPQTPTKPALTEEEMEKKSTAIIEEYLHINDMKEALQCVQEMNSTQLLFVFVRNGLESTLERSTIAREHMGLLLQQLIKTDILPTQQYFKGLQEILEVAEDMAIDIPHIWLYLGELITPMLLEGGVPMAELFRAVSKPLIPHGKAGVLLVHILNLLCKGMSHKKAGTMWREAGLRWKDFLPEDVDVNKFVTEKNVEFTLGDESERSKKELTSAELSKQLDRLIQDKADNQRIFDWVEANLDEQQISSNMFVRALMSCICQAAVICENPYKLDCELIKQRAKVLLKYVNDEHKELQALYALQALMVELEQPANLLRIFFDTLYDEDVIKEEAFYKWESSKDVAEQQGKGVALKSVTAFFTWLREAEDESDNNS</sequence>
<keyword evidence="6" id="KW-0812">Transmembrane</keyword>
<evidence type="ECO:0000256" key="9">
    <source>
        <dbReference type="ARBA" id="ARBA00022845"/>
    </source>
</evidence>
<dbReference type="Proteomes" id="UP000693946">
    <property type="component" value="Linkage Group LG8"/>
</dbReference>
<dbReference type="InterPro" id="IPR003307">
    <property type="entry name" value="W2_domain"/>
</dbReference>
<dbReference type="GO" id="GO:0006417">
    <property type="term" value="P:regulation of translation"/>
    <property type="evidence" value="ECO:0007669"/>
    <property type="project" value="UniProtKB-KW"/>
</dbReference>
<feature type="compositionally biased region" description="Basic and acidic residues" evidence="22">
    <location>
        <begin position="2368"/>
        <end position="2408"/>
    </location>
</feature>
<evidence type="ECO:0000256" key="15">
    <source>
        <dbReference type="ARBA" id="ARBA00023136"/>
    </source>
</evidence>
<evidence type="ECO:0000256" key="3">
    <source>
        <dbReference type="ARBA" id="ARBA00022475"/>
    </source>
</evidence>
<dbReference type="EMBL" id="JAGKHQ010000020">
    <property type="protein sequence ID" value="KAG7478509.1"/>
    <property type="molecule type" value="Genomic_DNA"/>
</dbReference>
<feature type="region of interest" description="Disordered" evidence="22">
    <location>
        <begin position="2313"/>
        <end position="2482"/>
    </location>
</feature>
<dbReference type="SMART" id="SM00408">
    <property type="entry name" value="IGc2"/>
    <property type="match status" value="5"/>
</dbReference>
<evidence type="ECO:0000256" key="22">
    <source>
        <dbReference type="SAM" id="MobiDB-lite"/>
    </source>
</evidence>
<keyword evidence="21" id="KW-0175">Coiled coil</keyword>
<keyword evidence="10" id="KW-0694">RNA-binding</keyword>
<feature type="compositionally biased region" description="Low complexity" evidence="22">
    <location>
        <begin position="1155"/>
        <end position="1177"/>
    </location>
</feature>
<dbReference type="InterPro" id="IPR049485">
    <property type="entry name" value="eIF4G1-like_eIF4E-bd"/>
</dbReference>
<dbReference type="Pfam" id="PF02854">
    <property type="entry name" value="MIF4G"/>
    <property type="match status" value="1"/>
</dbReference>
<feature type="domain" description="W2" evidence="26">
    <location>
        <begin position="2671"/>
        <end position="2841"/>
    </location>
</feature>
<dbReference type="FunFam" id="2.60.40.10:FF:000245">
    <property type="entry name" value="protein turtle homolog B isoform X2"/>
    <property type="match status" value="1"/>
</dbReference>
<dbReference type="InterPro" id="IPR013106">
    <property type="entry name" value="Ig_V-set"/>
</dbReference>
<feature type="chain" id="PRO_5043372377" evidence="23">
    <location>
        <begin position="21"/>
        <end position="2842"/>
    </location>
</feature>
<feature type="domain" description="Ig-like" evidence="24">
    <location>
        <begin position="38"/>
        <end position="115"/>
    </location>
</feature>
<evidence type="ECO:0000259" key="26">
    <source>
        <dbReference type="PROSITE" id="PS51363"/>
    </source>
</evidence>
<dbReference type="InterPro" id="IPR003890">
    <property type="entry name" value="MIF4G-like_typ-3"/>
</dbReference>
<keyword evidence="5" id="KW-0597">Phosphoprotein</keyword>
<evidence type="ECO:0000256" key="18">
    <source>
        <dbReference type="ARBA" id="ARBA00023319"/>
    </source>
</evidence>
<evidence type="ECO:0000256" key="14">
    <source>
        <dbReference type="ARBA" id="ARBA00023018"/>
    </source>
</evidence>
<feature type="region of interest" description="Disordered" evidence="22">
    <location>
        <begin position="1064"/>
        <end position="1541"/>
    </location>
</feature>
<keyword evidence="3" id="KW-1003">Cell membrane</keyword>
<feature type="region of interest" description="Disordered" evidence="22">
    <location>
        <begin position="2244"/>
        <end position="2296"/>
    </location>
</feature>
<dbReference type="PANTHER" id="PTHR23253">
    <property type="entry name" value="EUKARYOTIC TRANSLATION INITIATION FACTOR 4 GAMMA"/>
    <property type="match status" value="1"/>
</dbReference>
<dbReference type="GO" id="GO:0007399">
    <property type="term" value="P:nervous system development"/>
    <property type="evidence" value="ECO:0007669"/>
    <property type="project" value="UniProtKB-KW"/>
</dbReference>
<dbReference type="PROSITE" id="PS51366">
    <property type="entry name" value="MI"/>
    <property type="match status" value="1"/>
</dbReference>
<keyword evidence="29" id="KW-1185">Reference proteome</keyword>
<dbReference type="Pfam" id="PF21140">
    <property type="entry name" value="eIF4G1-like_eIF4E-bd"/>
    <property type="match status" value="1"/>
</dbReference>
<dbReference type="SMART" id="SM00060">
    <property type="entry name" value="FN3"/>
    <property type="match status" value="2"/>
</dbReference>
<dbReference type="InterPro" id="IPR003598">
    <property type="entry name" value="Ig_sub2"/>
</dbReference>
<evidence type="ECO:0000256" key="11">
    <source>
        <dbReference type="ARBA" id="ARBA00022902"/>
    </source>
</evidence>
<dbReference type="GO" id="GO:0003743">
    <property type="term" value="F:translation initiation factor activity"/>
    <property type="evidence" value="ECO:0007669"/>
    <property type="project" value="UniProtKB-KW"/>
</dbReference>
<feature type="domain" description="Ig-like" evidence="24">
    <location>
        <begin position="420"/>
        <end position="501"/>
    </location>
</feature>
<proteinExistence type="inferred from homology"/>
<feature type="compositionally biased region" description="Low complexity" evidence="22">
    <location>
        <begin position="1028"/>
        <end position="1049"/>
    </location>
</feature>
<dbReference type="GO" id="GO:0003729">
    <property type="term" value="F:mRNA binding"/>
    <property type="evidence" value="ECO:0007669"/>
    <property type="project" value="TreeGrafter"/>
</dbReference>
<feature type="compositionally biased region" description="Low complexity" evidence="22">
    <location>
        <begin position="2337"/>
        <end position="2367"/>
    </location>
</feature>
<keyword evidence="8" id="KW-0677">Repeat</keyword>
<protein>
    <submittedName>
        <fullName evidence="28">Turtle-like B</fullName>
    </submittedName>
</protein>
<evidence type="ECO:0000256" key="6">
    <source>
        <dbReference type="ARBA" id="ARBA00022692"/>
    </source>
</evidence>
<evidence type="ECO:0000256" key="8">
    <source>
        <dbReference type="ARBA" id="ARBA00022737"/>
    </source>
</evidence>
<feature type="region of interest" description="Disordered" evidence="22">
    <location>
        <begin position="762"/>
        <end position="826"/>
    </location>
</feature>
<evidence type="ECO:0000256" key="4">
    <source>
        <dbReference type="ARBA" id="ARBA00022540"/>
    </source>
</evidence>
<comment type="caution">
    <text evidence="28">The sequence shown here is derived from an EMBL/GenBank/DDBJ whole genome shotgun (WGS) entry which is preliminary data.</text>
</comment>
<keyword evidence="9" id="KW-0810">Translation regulation</keyword>
<keyword evidence="18" id="KW-0393">Immunoglobulin domain</keyword>
<dbReference type="InterPro" id="IPR003961">
    <property type="entry name" value="FN3_dom"/>
</dbReference>
<dbReference type="FunFam" id="2.60.40.10:FF:000226">
    <property type="entry name" value="protein turtle homolog B"/>
    <property type="match status" value="1"/>
</dbReference>
<keyword evidence="15" id="KW-0472">Membrane</keyword>
<evidence type="ECO:0000259" key="25">
    <source>
        <dbReference type="PROSITE" id="PS50853"/>
    </source>
</evidence>
<feature type="domain" description="Ig-like" evidence="24">
    <location>
        <begin position="139"/>
        <end position="218"/>
    </location>
</feature>
<feature type="region of interest" description="Disordered" evidence="22">
    <location>
        <begin position="1895"/>
        <end position="1928"/>
    </location>
</feature>
<feature type="compositionally biased region" description="Polar residues" evidence="22">
    <location>
        <begin position="1418"/>
        <end position="1427"/>
    </location>
</feature>
<dbReference type="Pfam" id="PF00041">
    <property type="entry name" value="fn3"/>
    <property type="match status" value="2"/>
</dbReference>
<dbReference type="CDD" id="cd00063">
    <property type="entry name" value="FN3"/>
    <property type="match status" value="2"/>
</dbReference>
<dbReference type="InterPro" id="IPR003891">
    <property type="entry name" value="Initiation_fac_eIF4g_MI"/>
</dbReference>
<evidence type="ECO:0000313" key="29">
    <source>
        <dbReference type="Proteomes" id="UP000693946"/>
    </source>
</evidence>
<feature type="coiled-coil region" evidence="21">
    <location>
        <begin position="2079"/>
        <end position="2106"/>
    </location>
</feature>
<feature type="domain" description="Fibronectin type-III" evidence="25">
    <location>
        <begin position="622"/>
        <end position="714"/>
    </location>
</feature>
<dbReference type="SMART" id="SM00543">
    <property type="entry name" value="MIF4G"/>
    <property type="match status" value="1"/>
</dbReference>
<dbReference type="PROSITE" id="PS50835">
    <property type="entry name" value="IG_LIKE"/>
    <property type="match status" value="5"/>
</dbReference>
<dbReference type="SMART" id="SM00544">
    <property type="entry name" value="MA3"/>
    <property type="match status" value="1"/>
</dbReference>
<dbReference type="FunFam" id="1.25.40.180:FF:000001">
    <property type="entry name" value="Eukaryotic translation initiation factor 4 gamma, 3, putative"/>
    <property type="match status" value="1"/>
</dbReference>
<keyword evidence="16" id="KW-1015">Disulfide bond</keyword>
<dbReference type="Pfam" id="PF02847">
    <property type="entry name" value="MA3"/>
    <property type="match status" value="1"/>
</dbReference>
<evidence type="ECO:0000313" key="28">
    <source>
        <dbReference type="EMBL" id="KAG7478509.1"/>
    </source>
</evidence>
<organism evidence="28 29">
    <name type="scientific">Solea senegalensis</name>
    <name type="common">Senegalese sole</name>
    <dbReference type="NCBI Taxonomy" id="28829"/>
    <lineage>
        <taxon>Eukaryota</taxon>
        <taxon>Metazoa</taxon>
        <taxon>Chordata</taxon>
        <taxon>Craniata</taxon>
        <taxon>Vertebrata</taxon>
        <taxon>Euteleostomi</taxon>
        <taxon>Actinopterygii</taxon>
        <taxon>Neopterygii</taxon>
        <taxon>Teleostei</taxon>
        <taxon>Neoteleostei</taxon>
        <taxon>Acanthomorphata</taxon>
        <taxon>Carangaria</taxon>
        <taxon>Pleuronectiformes</taxon>
        <taxon>Pleuronectoidei</taxon>
        <taxon>Soleidae</taxon>
        <taxon>Solea</taxon>
    </lineage>
</organism>
<feature type="compositionally biased region" description="Low complexity" evidence="22">
    <location>
        <begin position="1273"/>
        <end position="1284"/>
    </location>
</feature>
<evidence type="ECO:0000256" key="17">
    <source>
        <dbReference type="ARBA" id="ARBA00023180"/>
    </source>
</evidence>
<dbReference type="FunFam" id="2.60.40.10:FF:000321">
    <property type="entry name" value="protein turtle homolog B isoform X2"/>
    <property type="match status" value="1"/>
</dbReference>
<feature type="compositionally biased region" description="Gly residues" evidence="22">
    <location>
        <begin position="2247"/>
        <end position="2266"/>
    </location>
</feature>
<feature type="signal peptide" evidence="23">
    <location>
        <begin position="1"/>
        <end position="20"/>
    </location>
</feature>
<feature type="compositionally biased region" description="Polar residues" evidence="22">
    <location>
        <begin position="992"/>
        <end position="1001"/>
    </location>
</feature>
<dbReference type="InterPro" id="IPR007110">
    <property type="entry name" value="Ig-like_dom"/>
</dbReference>
<dbReference type="Pfam" id="PF02020">
    <property type="entry name" value="W2"/>
    <property type="match status" value="1"/>
</dbReference>
<keyword evidence="12" id="KW-0648">Protein biosynthesis</keyword>
<evidence type="ECO:0000259" key="24">
    <source>
        <dbReference type="PROSITE" id="PS50835"/>
    </source>
</evidence>
<dbReference type="InterPro" id="IPR003599">
    <property type="entry name" value="Ig_sub"/>
</dbReference>
<dbReference type="Pfam" id="PF13927">
    <property type="entry name" value="Ig_3"/>
    <property type="match status" value="3"/>
</dbReference>
<feature type="compositionally biased region" description="Gly residues" evidence="22">
    <location>
        <begin position="2314"/>
        <end position="2328"/>
    </location>
</feature>
<dbReference type="FunFam" id="2.60.40.10:FF:000389">
    <property type="entry name" value="Immunoglobulin superfamily member 9B"/>
    <property type="match status" value="1"/>
</dbReference>
<feature type="domain" description="Ig-like" evidence="24">
    <location>
        <begin position="229"/>
        <end position="320"/>
    </location>
</feature>
<dbReference type="PROSITE" id="PS51363">
    <property type="entry name" value="W2"/>
    <property type="match status" value="1"/>
</dbReference>
<dbReference type="FunFam" id="2.60.40.10:FF:000272">
    <property type="entry name" value="Immunoglobulin superfamily member 9B"/>
    <property type="match status" value="1"/>
</dbReference>
<feature type="compositionally biased region" description="Pro residues" evidence="22">
    <location>
        <begin position="1075"/>
        <end position="1086"/>
    </location>
</feature>
<evidence type="ECO:0000256" key="21">
    <source>
        <dbReference type="SAM" id="Coils"/>
    </source>
</evidence>
<feature type="region of interest" description="Disordered" evidence="22">
    <location>
        <begin position="984"/>
        <end position="1051"/>
    </location>
</feature>
<evidence type="ECO:0000259" key="27">
    <source>
        <dbReference type="PROSITE" id="PS51366"/>
    </source>
</evidence>
<comment type="subcellular location">
    <subcellularLocation>
        <location evidence="1">Cell membrane</location>
        <topology evidence="1">Single-pass membrane protein</topology>
    </subcellularLocation>
    <subcellularLocation>
        <location evidence="19">Synapse</location>
    </subcellularLocation>
</comment>
<dbReference type="Pfam" id="PF07686">
    <property type="entry name" value="V-set"/>
    <property type="match status" value="1"/>
</dbReference>
<feature type="compositionally biased region" description="Low complexity" evidence="22">
    <location>
        <begin position="1188"/>
        <end position="1211"/>
    </location>
</feature>
<dbReference type="FunFam" id="2.60.40.10:FF:000323">
    <property type="entry name" value="Immunoglobulin superfamily member 9B"/>
    <property type="match status" value="1"/>
</dbReference>
<dbReference type="FunFam" id="1.25.40.180:FF:000003">
    <property type="entry name" value="Putative eukaryotic translation initiation factor 4 gamma 1"/>
    <property type="match status" value="1"/>
</dbReference>
<accession>A0AAV6PYT9</accession>
<dbReference type="PANTHER" id="PTHR23253:SF10">
    <property type="entry name" value="EUKARYOTIC TRANSLATION INITIATION FACTOR 4 GAMMA 1"/>
    <property type="match status" value="1"/>
</dbReference>
<evidence type="ECO:0000256" key="10">
    <source>
        <dbReference type="ARBA" id="ARBA00022884"/>
    </source>
</evidence>
<comment type="similarity">
    <text evidence="2">Belongs to the eukaryotic initiation factor 4G family.</text>
</comment>
<feature type="compositionally biased region" description="Polar residues" evidence="22">
    <location>
        <begin position="1362"/>
        <end position="1388"/>
    </location>
</feature>
<keyword evidence="7 23" id="KW-0732">Signal</keyword>
<evidence type="ECO:0000256" key="16">
    <source>
        <dbReference type="ARBA" id="ARBA00023157"/>
    </source>
</evidence>
<feature type="compositionally biased region" description="Low complexity" evidence="22">
    <location>
        <begin position="1239"/>
        <end position="1259"/>
    </location>
</feature>
<dbReference type="GO" id="GO:0045202">
    <property type="term" value="C:synapse"/>
    <property type="evidence" value="ECO:0007669"/>
    <property type="project" value="UniProtKB-SubCell"/>
</dbReference>
<evidence type="ECO:0000256" key="5">
    <source>
        <dbReference type="ARBA" id="ARBA00022553"/>
    </source>
</evidence>
<keyword evidence="11" id="KW-0524">Neurogenesis</keyword>
<feature type="compositionally biased region" description="Basic and acidic residues" evidence="22">
    <location>
        <begin position="1816"/>
        <end position="1828"/>
    </location>
</feature>
<evidence type="ECO:0000256" key="20">
    <source>
        <dbReference type="ARBA" id="ARBA00061549"/>
    </source>
</evidence>
<feature type="compositionally biased region" description="Pro residues" evidence="22">
    <location>
        <begin position="1759"/>
        <end position="1779"/>
    </location>
</feature>
<feature type="compositionally biased region" description="Low complexity" evidence="22">
    <location>
        <begin position="1087"/>
        <end position="1096"/>
    </location>
</feature>
<dbReference type="GO" id="GO:0016281">
    <property type="term" value="C:eukaryotic translation initiation factor 4F complex"/>
    <property type="evidence" value="ECO:0007669"/>
    <property type="project" value="TreeGrafter"/>
</dbReference>
<dbReference type="SMART" id="SM00515">
    <property type="entry name" value="eIF5C"/>
    <property type="match status" value="1"/>
</dbReference>
<feature type="region of interest" description="Disordered" evidence="22">
    <location>
        <begin position="1757"/>
        <end position="1828"/>
    </location>
</feature>
<dbReference type="CDD" id="cd00096">
    <property type="entry name" value="Ig"/>
    <property type="match status" value="1"/>
</dbReference>
<evidence type="ECO:0000256" key="7">
    <source>
        <dbReference type="ARBA" id="ARBA00022729"/>
    </source>
</evidence>
<feature type="compositionally biased region" description="Basic and acidic residues" evidence="22">
    <location>
        <begin position="2416"/>
        <end position="2465"/>
    </location>
</feature>
<keyword evidence="14" id="KW-0770">Synapse</keyword>
<feature type="compositionally biased region" description="Pro residues" evidence="22">
    <location>
        <begin position="1460"/>
        <end position="1483"/>
    </location>
</feature>
<feature type="domain" description="Fibronectin type-III" evidence="25">
    <location>
        <begin position="513"/>
        <end position="609"/>
    </location>
</feature>
<keyword evidence="13" id="KW-1133">Transmembrane helix</keyword>
<evidence type="ECO:0000256" key="12">
    <source>
        <dbReference type="ARBA" id="ARBA00022917"/>
    </source>
</evidence>
<reference evidence="28 29" key="1">
    <citation type="journal article" date="2021" name="Sci. Rep.">
        <title>Chromosome anchoring in Senegalese sole (Solea senegalensis) reveals sex-associated markers and genome rearrangements in flatfish.</title>
        <authorList>
            <person name="Guerrero-Cozar I."/>
            <person name="Gomez-Garrido J."/>
            <person name="Berbel C."/>
            <person name="Martinez-Blanch J.F."/>
            <person name="Alioto T."/>
            <person name="Claros M.G."/>
            <person name="Gagnaire P.A."/>
            <person name="Manchado M."/>
        </authorList>
    </citation>
    <scope>NUCLEOTIDE SEQUENCE [LARGE SCALE GENOMIC DNA]</scope>
    <source>
        <strain evidence="28">Sse05_10M</strain>
    </source>
</reference>
<feature type="region of interest" description="Disordered" evidence="22">
    <location>
        <begin position="1644"/>
        <end position="1711"/>
    </location>
</feature>
<feature type="compositionally biased region" description="Basic and acidic residues" evidence="22">
    <location>
        <begin position="1786"/>
        <end position="1798"/>
    </location>
</feature>
<name>A0AAV6PYT9_SOLSE</name>
<evidence type="ECO:0000256" key="2">
    <source>
        <dbReference type="ARBA" id="ARBA00005775"/>
    </source>
</evidence>
<gene>
    <name evidence="28" type="ORF">JOB18_000608</name>
</gene>
<evidence type="ECO:0000256" key="19">
    <source>
        <dbReference type="ARBA" id="ARBA00034103"/>
    </source>
</evidence>
<evidence type="ECO:0000256" key="1">
    <source>
        <dbReference type="ARBA" id="ARBA00004162"/>
    </source>
</evidence>
<dbReference type="CDD" id="cd11559">
    <property type="entry name" value="W2_eIF4G1_like"/>
    <property type="match status" value="1"/>
</dbReference>
<dbReference type="SMART" id="SM00409">
    <property type="entry name" value="IG"/>
    <property type="match status" value="5"/>
</dbReference>
<keyword evidence="17" id="KW-0325">Glycoprotein</keyword>
<evidence type="ECO:0000256" key="13">
    <source>
        <dbReference type="ARBA" id="ARBA00022989"/>
    </source>
</evidence>
<feature type="domain" description="Ig-like" evidence="24">
    <location>
        <begin position="324"/>
        <end position="415"/>
    </location>
</feature>